<dbReference type="Pfam" id="PF00441">
    <property type="entry name" value="Acyl-CoA_dh_1"/>
    <property type="match status" value="1"/>
</dbReference>
<sequence>MPIDFTPTEQQRLLRARAREFARDVLSGVGPATRHLPTAEERHRATQPFYQQMVEAGFLRQLVPQALGGDGTGAVTVAILAEELIAGDPSAALSLFSTSLGLAPVLRGGTPEQQQRFLAPFLRTEGAPVASLAFSEPGGNANFDSAEPGTGLRTTMRRRGREWIIDGSKQWVSGASGWDGTGPILMTVACRVGAQRPPEESLAVAAVEGPIEGLRITGSFDSLGHRAQLLPRFDLVDVAVPAENIIGEPGAGLTLINTSFGGAAVGACAVGVMRAAFAFALDFARSDRRGGSVPIISHQGVAFVLADVKTRIEATRALTWRACVAADRRDPNAEELGIHAKVFGSEAAVQSLVDLMRVVGIESYSHEMPLAGLMADALAYPLMSGGNIGFRRRRLQTMFAEPGYSAEGTASP</sequence>
<evidence type="ECO:0000256" key="4">
    <source>
        <dbReference type="ARBA" id="ARBA00022827"/>
    </source>
</evidence>
<dbReference type="InterPro" id="IPR009100">
    <property type="entry name" value="AcylCoA_DH/oxidase_NM_dom_sf"/>
</dbReference>
<dbReference type="PANTHER" id="PTHR43884">
    <property type="entry name" value="ACYL-COA DEHYDROGENASE"/>
    <property type="match status" value="1"/>
</dbReference>
<dbReference type="InterPro" id="IPR046373">
    <property type="entry name" value="Acyl-CoA_Oxase/DH_mid-dom_sf"/>
</dbReference>
<proteinExistence type="inferred from homology"/>
<comment type="caution">
    <text evidence="7">The sequence shown here is derived from an EMBL/GenBank/DDBJ whole genome shotgun (WGS) entry which is preliminary data.</text>
</comment>
<comment type="similarity">
    <text evidence="2">Belongs to the acyl-CoA dehydrogenase family.</text>
</comment>
<evidence type="ECO:0000259" key="5">
    <source>
        <dbReference type="Pfam" id="PF00441"/>
    </source>
</evidence>
<dbReference type="PANTHER" id="PTHR43884:SF12">
    <property type="entry name" value="ISOVALERYL-COA DEHYDROGENASE, MITOCHONDRIAL-RELATED"/>
    <property type="match status" value="1"/>
</dbReference>
<comment type="cofactor">
    <cofactor evidence="1">
        <name>FAD</name>
        <dbReference type="ChEBI" id="CHEBI:57692"/>
    </cofactor>
</comment>
<keyword evidence="3" id="KW-0285">Flavoprotein</keyword>
<dbReference type="EMBL" id="BAABJO010000066">
    <property type="protein sequence ID" value="GAA5142987.1"/>
    <property type="molecule type" value="Genomic_DNA"/>
</dbReference>
<dbReference type="InterPro" id="IPR036250">
    <property type="entry name" value="AcylCo_DH-like_C"/>
</dbReference>
<dbReference type="Gene3D" id="1.20.140.10">
    <property type="entry name" value="Butyryl-CoA Dehydrogenase, subunit A, domain 3"/>
    <property type="match status" value="1"/>
</dbReference>
<dbReference type="InterPro" id="IPR009075">
    <property type="entry name" value="AcylCo_DH/oxidase_C"/>
</dbReference>
<evidence type="ECO:0000256" key="1">
    <source>
        <dbReference type="ARBA" id="ARBA00001974"/>
    </source>
</evidence>
<keyword evidence="8" id="KW-1185">Reference proteome</keyword>
<gene>
    <name evidence="7" type="ORF">GCM10023320_83870</name>
</gene>
<reference evidence="8" key="1">
    <citation type="journal article" date="2019" name="Int. J. Syst. Evol. Microbiol.">
        <title>The Global Catalogue of Microorganisms (GCM) 10K type strain sequencing project: providing services to taxonomists for standard genome sequencing and annotation.</title>
        <authorList>
            <consortium name="The Broad Institute Genomics Platform"/>
            <consortium name="The Broad Institute Genome Sequencing Center for Infectious Disease"/>
            <person name="Wu L."/>
            <person name="Ma J."/>
        </authorList>
    </citation>
    <scope>NUCLEOTIDE SEQUENCE [LARGE SCALE GENOMIC DNA]</scope>
    <source>
        <strain evidence="8">JCM 18302</strain>
    </source>
</reference>
<evidence type="ECO:0000313" key="8">
    <source>
        <dbReference type="Proteomes" id="UP001500804"/>
    </source>
</evidence>
<feature type="domain" description="Acyl-CoA dehydrogenase/oxidase N-terminal" evidence="6">
    <location>
        <begin position="8"/>
        <end position="124"/>
    </location>
</feature>
<dbReference type="SUPFAM" id="SSF47203">
    <property type="entry name" value="Acyl-CoA dehydrogenase C-terminal domain-like"/>
    <property type="match status" value="1"/>
</dbReference>
<dbReference type="InterPro" id="IPR013786">
    <property type="entry name" value="AcylCoA_DH/ox_N"/>
</dbReference>
<evidence type="ECO:0000256" key="2">
    <source>
        <dbReference type="ARBA" id="ARBA00009347"/>
    </source>
</evidence>
<keyword evidence="4" id="KW-0274">FAD</keyword>
<accession>A0ABP9P9Q6</accession>
<name>A0ABP9P9Q6_9PSEU</name>
<dbReference type="Gene3D" id="2.40.110.10">
    <property type="entry name" value="Butyryl-CoA Dehydrogenase, subunit A, domain 2"/>
    <property type="match status" value="1"/>
</dbReference>
<dbReference type="Pfam" id="PF02771">
    <property type="entry name" value="Acyl-CoA_dh_N"/>
    <property type="match status" value="1"/>
</dbReference>
<evidence type="ECO:0000313" key="7">
    <source>
        <dbReference type="EMBL" id="GAA5142987.1"/>
    </source>
</evidence>
<evidence type="ECO:0000256" key="3">
    <source>
        <dbReference type="ARBA" id="ARBA00022630"/>
    </source>
</evidence>
<feature type="domain" description="Acyl-CoA dehydrogenase/oxidase C-terminal" evidence="5">
    <location>
        <begin position="252"/>
        <end position="385"/>
    </location>
</feature>
<dbReference type="Gene3D" id="1.10.540.10">
    <property type="entry name" value="Acyl-CoA dehydrogenase/oxidase, N-terminal domain"/>
    <property type="match status" value="1"/>
</dbReference>
<dbReference type="InterPro" id="IPR037069">
    <property type="entry name" value="AcylCoA_DH/ox_N_sf"/>
</dbReference>
<evidence type="ECO:0000259" key="6">
    <source>
        <dbReference type="Pfam" id="PF02771"/>
    </source>
</evidence>
<dbReference type="Proteomes" id="UP001500804">
    <property type="component" value="Unassembled WGS sequence"/>
</dbReference>
<organism evidence="7 8">
    <name type="scientific">Pseudonocardia adelaidensis</name>
    <dbReference type="NCBI Taxonomy" id="648754"/>
    <lineage>
        <taxon>Bacteria</taxon>
        <taxon>Bacillati</taxon>
        <taxon>Actinomycetota</taxon>
        <taxon>Actinomycetes</taxon>
        <taxon>Pseudonocardiales</taxon>
        <taxon>Pseudonocardiaceae</taxon>
        <taxon>Pseudonocardia</taxon>
    </lineage>
</organism>
<dbReference type="RefSeq" id="WP_345613582.1">
    <property type="nucleotide sequence ID" value="NZ_BAABJO010000066.1"/>
</dbReference>
<dbReference type="SUPFAM" id="SSF56645">
    <property type="entry name" value="Acyl-CoA dehydrogenase NM domain-like"/>
    <property type="match status" value="1"/>
</dbReference>
<protein>
    <submittedName>
        <fullName evidence="7">Acyl-CoA dehydrogenase family protein</fullName>
    </submittedName>
</protein>